<dbReference type="CDD" id="cd00865">
    <property type="entry name" value="PEBP_bact_arch"/>
    <property type="match status" value="1"/>
</dbReference>
<dbReference type="NCBIfam" id="TIGR00481">
    <property type="entry name" value="YbhB/YbcL family Raf kinase inhibitor-like protein"/>
    <property type="match status" value="1"/>
</dbReference>
<dbReference type="RefSeq" id="WP_182255066.1">
    <property type="nucleotide sequence ID" value="NZ_CP043732.1"/>
</dbReference>
<comment type="similarity">
    <text evidence="1">Belongs to the UPF0098 family.</text>
</comment>
<dbReference type="InterPro" id="IPR036610">
    <property type="entry name" value="PEBP-like_sf"/>
</dbReference>
<dbReference type="InterPro" id="IPR008914">
    <property type="entry name" value="PEBP"/>
</dbReference>
<dbReference type="Pfam" id="PF01161">
    <property type="entry name" value="PBP"/>
    <property type="match status" value="1"/>
</dbReference>
<gene>
    <name evidence="2" type="ORF">FVO59_04485</name>
</gene>
<sequence length="178" mass="19052">MFSFDPYAELAELRPVAPLELTSPDFAAGGPLPGFAWSSDRAGEDRHPTLEWSDPPAGTLSFAVSCFDPDAPTGSGFWHWAAYNLPPDVRRLDSGDGTSSNLPHGAVVLPNEARKERFIGAAPPAGTGIHRYFFVVDALDVDRLDLEAGATPAVLGFNRHFHTLARGVLIGTGDPAER</sequence>
<organism evidence="2 3">
    <name type="scientific">Microbacterium esteraromaticum</name>
    <dbReference type="NCBI Taxonomy" id="57043"/>
    <lineage>
        <taxon>Bacteria</taxon>
        <taxon>Bacillati</taxon>
        <taxon>Actinomycetota</taxon>
        <taxon>Actinomycetes</taxon>
        <taxon>Micrococcales</taxon>
        <taxon>Microbacteriaceae</taxon>
        <taxon>Microbacterium</taxon>
    </lineage>
</organism>
<name>A0A7D8AIJ1_9MICO</name>
<evidence type="ECO:0000313" key="2">
    <source>
        <dbReference type="EMBL" id="QMU96546.1"/>
    </source>
</evidence>
<dbReference type="SUPFAM" id="SSF49777">
    <property type="entry name" value="PEBP-like"/>
    <property type="match status" value="1"/>
</dbReference>
<evidence type="ECO:0000256" key="1">
    <source>
        <dbReference type="ARBA" id="ARBA00007120"/>
    </source>
</evidence>
<dbReference type="EMBL" id="CP043732">
    <property type="protein sequence ID" value="QMU96546.1"/>
    <property type="molecule type" value="Genomic_DNA"/>
</dbReference>
<dbReference type="PANTHER" id="PTHR30289:SF1">
    <property type="entry name" value="PEBP (PHOSPHATIDYLETHANOLAMINE-BINDING PROTEIN) FAMILY PROTEIN"/>
    <property type="match status" value="1"/>
</dbReference>
<dbReference type="Gene3D" id="3.90.280.10">
    <property type="entry name" value="PEBP-like"/>
    <property type="match status" value="1"/>
</dbReference>
<dbReference type="PANTHER" id="PTHR30289">
    <property type="entry name" value="UNCHARACTERIZED PROTEIN YBCL-RELATED"/>
    <property type="match status" value="1"/>
</dbReference>
<evidence type="ECO:0000313" key="3">
    <source>
        <dbReference type="Proteomes" id="UP000515708"/>
    </source>
</evidence>
<dbReference type="AlphaFoldDB" id="A0A7D8AIJ1"/>
<dbReference type="Proteomes" id="UP000515708">
    <property type="component" value="Chromosome"/>
</dbReference>
<protein>
    <submittedName>
        <fullName evidence="2">YbhB/YbcL family Raf kinase inhibitor-like protein</fullName>
    </submittedName>
</protein>
<proteinExistence type="inferred from homology"/>
<reference evidence="2 3" key="1">
    <citation type="journal article" date="2020" name="Front. Microbiol.">
        <title>Design of Bacterial Strain-Specific qPCR Assays Using NGS Data and Publicly Available Resources and Its Application to Track Biocontrol Strains.</title>
        <authorList>
            <person name="Hernandez I."/>
            <person name="Sant C."/>
            <person name="Martinez R."/>
            <person name="Fernandez C."/>
        </authorList>
    </citation>
    <scope>NUCLEOTIDE SEQUENCE [LARGE SCALE GENOMIC DNA]</scope>
    <source>
        <strain evidence="2 3">B24</strain>
    </source>
</reference>
<accession>A0A7D8AIJ1</accession>
<dbReference type="InterPro" id="IPR005247">
    <property type="entry name" value="YbhB_YbcL/LppC-like"/>
</dbReference>